<dbReference type="Gene3D" id="3.40.50.740">
    <property type="match status" value="1"/>
</dbReference>
<dbReference type="GO" id="GO:0051539">
    <property type="term" value="F:4 iron, 4 sulfur cluster binding"/>
    <property type="evidence" value="ECO:0007669"/>
    <property type="project" value="UniProtKB-KW"/>
</dbReference>
<dbReference type="CDD" id="cd02754">
    <property type="entry name" value="MopB_Nitrate-R-NapA-like"/>
    <property type="match status" value="1"/>
</dbReference>
<dbReference type="PROSITE" id="PS00551">
    <property type="entry name" value="MOLYBDOPTERIN_PROK_1"/>
    <property type="match status" value="1"/>
</dbReference>
<dbReference type="InterPro" id="IPR050123">
    <property type="entry name" value="Prok_molybdopt-oxidoreductase"/>
</dbReference>
<evidence type="ECO:0000256" key="12">
    <source>
        <dbReference type="ARBA" id="ARBA00022827"/>
    </source>
</evidence>
<evidence type="ECO:0000313" key="24">
    <source>
        <dbReference type="EMBL" id="ARU95895.1"/>
    </source>
</evidence>
<feature type="domain" description="FAD-binding FR-type" evidence="22">
    <location>
        <begin position="1016"/>
        <end position="1231"/>
    </location>
</feature>
<dbReference type="InterPro" id="IPR017938">
    <property type="entry name" value="Riboflavin_synthase-like_b-brl"/>
</dbReference>
<accession>A0A1Y0LDM8</accession>
<keyword evidence="19" id="KW-0028">Amino-acid biosynthesis</keyword>
<dbReference type="Pfam" id="PF01568">
    <property type="entry name" value="Molydop_binding"/>
    <property type="match status" value="1"/>
</dbReference>
<dbReference type="InterPro" id="IPR039261">
    <property type="entry name" value="FNR_nucleotide-bd"/>
</dbReference>
<reference evidence="26 27" key="1">
    <citation type="submission" date="2016-05" db="EMBL/GenBank/DDBJ databases">
        <title>Complete genome sequence of two 2,5-diketo-D-glunonic acid producing strain Tatumella citrea.</title>
        <authorList>
            <person name="Duan C."/>
            <person name="Yang J."/>
            <person name="Yang S."/>
        </authorList>
    </citation>
    <scope>NUCLEOTIDE SEQUENCE [LARGE SCALE GENOMIC DNA]</scope>
    <source>
        <strain evidence="25 26">ATCC 39140</strain>
        <strain evidence="24 27">DSM 13699</strain>
    </source>
</reference>
<dbReference type="SUPFAM" id="SSF53706">
    <property type="entry name" value="Formate dehydrogenase/DMSO reductase, domains 1-3"/>
    <property type="match status" value="1"/>
</dbReference>
<evidence type="ECO:0000256" key="16">
    <source>
        <dbReference type="ARBA" id="ARBA00023004"/>
    </source>
</evidence>
<evidence type="ECO:0000256" key="14">
    <source>
        <dbReference type="ARBA" id="ARBA00022982"/>
    </source>
</evidence>
<dbReference type="GO" id="GO:0004783">
    <property type="term" value="F:sulfite reductase (NADPH) activity"/>
    <property type="evidence" value="ECO:0007669"/>
    <property type="project" value="UniProtKB-EC"/>
</dbReference>
<dbReference type="InterPro" id="IPR006656">
    <property type="entry name" value="Mopterin_OxRdtase"/>
</dbReference>
<evidence type="ECO:0000259" key="21">
    <source>
        <dbReference type="PROSITE" id="PS50902"/>
    </source>
</evidence>
<comment type="cofactor">
    <cofactor evidence="2">
        <name>Mo-bis(molybdopterin guanine dinucleotide)</name>
        <dbReference type="ChEBI" id="CHEBI:60539"/>
    </cofactor>
</comment>
<evidence type="ECO:0000256" key="19">
    <source>
        <dbReference type="ARBA" id="ARBA00023192"/>
    </source>
</evidence>
<keyword evidence="16" id="KW-0408">Iron</keyword>
<comment type="cofactor">
    <cofactor evidence="1">
        <name>FMN</name>
        <dbReference type="ChEBI" id="CHEBI:58210"/>
    </cofactor>
</comment>
<comment type="similarity">
    <text evidence="5">Belongs to the prokaryotic molybdopterin-containing oxidoreductase family. NasA/NapA/NarB subfamily.</text>
</comment>
<dbReference type="InterPro" id="IPR006657">
    <property type="entry name" value="MoPterin_dinucl-bd_dom"/>
</dbReference>
<dbReference type="CDD" id="cd02791">
    <property type="entry name" value="MopB_CT_Nitrate-R-NapA-like"/>
    <property type="match status" value="1"/>
</dbReference>
<evidence type="ECO:0000313" key="25">
    <source>
        <dbReference type="EMBL" id="ARU99935.1"/>
    </source>
</evidence>
<dbReference type="InterPro" id="IPR008254">
    <property type="entry name" value="Flavodoxin/NO_synth"/>
</dbReference>
<keyword evidence="10" id="KW-0288">FMN</keyword>
<proteinExistence type="inferred from homology"/>
<dbReference type="SUPFAM" id="SSF52343">
    <property type="entry name" value="Ferredoxin reductase-like, C-terminal NADP-linked domain"/>
    <property type="match status" value="1"/>
</dbReference>
<dbReference type="Pfam" id="PF04879">
    <property type="entry name" value="Molybdop_Fe4S4"/>
    <property type="match status" value="1"/>
</dbReference>
<dbReference type="KEGG" id="tci:A7K98_20595"/>
<dbReference type="SUPFAM" id="SSF52218">
    <property type="entry name" value="Flavoproteins"/>
    <property type="match status" value="1"/>
</dbReference>
<evidence type="ECO:0000256" key="1">
    <source>
        <dbReference type="ARBA" id="ARBA00001917"/>
    </source>
</evidence>
<name>A0A1Y0LDM8_TATCI</name>
<keyword evidence="17" id="KW-0411">Iron-sulfur</keyword>
<dbReference type="Gene3D" id="3.40.50.360">
    <property type="match status" value="1"/>
</dbReference>
<dbReference type="PANTHER" id="PTHR43105:SF9">
    <property type="entry name" value="NADPH-FE(3+) OXIDOREDUCTASE SUBUNIT ALPHA"/>
    <property type="match status" value="1"/>
</dbReference>
<dbReference type="InterPro" id="IPR006963">
    <property type="entry name" value="Mopterin_OxRdtase_4Fe-4S_dom"/>
</dbReference>
<dbReference type="PRINTS" id="PR00369">
    <property type="entry name" value="FLAVODOXIN"/>
</dbReference>
<evidence type="ECO:0000256" key="2">
    <source>
        <dbReference type="ARBA" id="ARBA00001942"/>
    </source>
</evidence>
<dbReference type="InterPro" id="IPR017927">
    <property type="entry name" value="FAD-bd_FR_type"/>
</dbReference>
<dbReference type="GO" id="GO:0045333">
    <property type="term" value="P:cellular respiration"/>
    <property type="evidence" value="ECO:0007669"/>
    <property type="project" value="UniProtKB-ARBA"/>
</dbReference>
<dbReference type="EMBL" id="CP015579">
    <property type="protein sequence ID" value="ARU95895.1"/>
    <property type="molecule type" value="Genomic_DNA"/>
</dbReference>
<evidence type="ECO:0000256" key="17">
    <source>
        <dbReference type="ARBA" id="ARBA00023014"/>
    </source>
</evidence>
<evidence type="ECO:0000256" key="15">
    <source>
        <dbReference type="ARBA" id="ARBA00023002"/>
    </source>
</evidence>
<evidence type="ECO:0000256" key="11">
    <source>
        <dbReference type="ARBA" id="ARBA00022723"/>
    </source>
</evidence>
<evidence type="ECO:0000259" key="23">
    <source>
        <dbReference type="PROSITE" id="PS51669"/>
    </source>
</evidence>
<dbReference type="Gene3D" id="2.40.40.20">
    <property type="match status" value="1"/>
</dbReference>
<dbReference type="PROSITE" id="PS51384">
    <property type="entry name" value="FAD_FR"/>
    <property type="match status" value="1"/>
</dbReference>
<dbReference type="GO" id="GO:0042128">
    <property type="term" value="P:nitrate assimilation"/>
    <property type="evidence" value="ECO:0007669"/>
    <property type="project" value="UniProtKB-KW"/>
</dbReference>
<feature type="domain" description="Flavodoxin-like" evidence="21">
    <location>
        <begin position="843"/>
        <end position="981"/>
    </location>
</feature>
<keyword evidence="18" id="KW-0534">Nitrate assimilation</keyword>
<keyword evidence="14" id="KW-0813">Transport</keyword>
<dbReference type="InterPro" id="IPR003097">
    <property type="entry name" value="CysJ-like_FAD-binding"/>
</dbReference>
<dbReference type="PRINTS" id="PR00371">
    <property type="entry name" value="FPNCR"/>
</dbReference>
<evidence type="ECO:0000313" key="26">
    <source>
        <dbReference type="Proteomes" id="UP000195729"/>
    </source>
</evidence>
<dbReference type="Gene3D" id="3.40.50.80">
    <property type="entry name" value="Nucleotide-binding domain of ferredoxin-NADP reductase (FNR) module"/>
    <property type="match status" value="1"/>
</dbReference>
<dbReference type="RefSeq" id="WP_087490232.1">
    <property type="nucleotide sequence ID" value="NZ_CP015579.1"/>
</dbReference>
<dbReference type="GO" id="GO:0016020">
    <property type="term" value="C:membrane"/>
    <property type="evidence" value="ECO:0007669"/>
    <property type="project" value="TreeGrafter"/>
</dbReference>
<dbReference type="PROSITE" id="PS51669">
    <property type="entry name" value="4FE4S_MOW_BIS_MGD"/>
    <property type="match status" value="1"/>
</dbReference>
<dbReference type="Pfam" id="PF00384">
    <property type="entry name" value="Molybdopterin"/>
    <property type="match status" value="1"/>
</dbReference>
<dbReference type="CDD" id="cd06199">
    <property type="entry name" value="SiR"/>
    <property type="match status" value="1"/>
</dbReference>
<evidence type="ECO:0000256" key="6">
    <source>
        <dbReference type="ARBA" id="ARBA00012604"/>
    </source>
</evidence>
<dbReference type="Gene3D" id="1.20.990.10">
    <property type="entry name" value="NADPH-cytochrome p450 Reductase, Chain A, domain 3"/>
    <property type="match status" value="1"/>
</dbReference>
<dbReference type="Pfam" id="PF00258">
    <property type="entry name" value="Flavodoxin_1"/>
    <property type="match status" value="1"/>
</dbReference>
<dbReference type="Gene3D" id="3.40.228.10">
    <property type="entry name" value="Dimethylsulfoxide Reductase, domain 2"/>
    <property type="match status" value="1"/>
</dbReference>
<comment type="catalytic activity">
    <reaction evidence="20">
        <text>hydrogen sulfide + 3 NADP(+) + 3 H2O = sulfite + 3 NADPH + 4 H(+)</text>
        <dbReference type="Rhea" id="RHEA:13801"/>
        <dbReference type="ChEBI" id="CHEBI:15377"/>
        <dbReference type="ChEBI" id="CHEBI:15378"/>
        <dbReference type="ChEBI" id="CHEBI:17359"/>
        <dbReference type="ChEBI" id="CHEBI:29919"/>
        <dbReference type="ChEBI" id="CHEBI:57783"/>
        <dbReference type="ChEBI" id="CHEBI:58349"/>
        <dbReference type="EC" id="1.8.1.2"/>
    </reaction>
</comment>
<feature type="domain" description="4Fe-4S Mo/W bis-MGD-type" evidence="23">
    <location>
        <begin position="5"/>
        <end position="61"/>
    </location>
</feature>
<dbReference type="GO" id="GO:0019344">
    <property type="term" value="P:cysteine biosynthetic process"/>
    <property type="evidence" value="ECO:0007669"/>
    <property type="project" value="UniProtKB-KW"/>
</dbReference>
<dbReference type="FunFam" id="3.40.50.80:FF:000001">
    <property type="entry name" value="NADPH--cytochrome P450 reductase 1"/>
    <property type="match status" value="1"/>
</dbReference>
<dbReference type="EMBL" id="CP015581">
    <property type="protein sequence ID" value="ARU99935.1"/>
    <property type="molecule type" value="Genomic_DNA"/>
</dbReference>
<dbReference type="GO" id="GO:0046872">
    <property type="term" value="F:metal ion binding"/>
    <property type="evidence" value="ECO:0007669"/>
    <property type="project" value="UniProtKB-KW"/>
</dbReference>
<keyword evidence="14" id="KW-0249">Electron transport</keyword>
<evidence type="ECO:0000256" key="3">
    <source>
        <dbReference type="ARBA" id="ARBA00001966"/>
    </source>
</evidence>
<evidence type="ECO:0000256" key="4">
    <source>
        <dbReference type="ARBA" id="ARBA00001974"/>
    </source>
</evidence>
<dbReference type="SUPFAM" id="SSF50692">
    <property type="entry name" value="ADC-like"/>
    <property type="match status" value="1"/>
</dbReference>
<evidence type="ECO:0000259" key="22">
    <source>
        <dbReference type="PROSITE" id="PS51384"/>
    </source>
</evidence>
<dbReference type="Proteomes" id="UP000195729">
    <property type="component" value="Chromosome"/>
</dbReference>
<organism evidence="24 27">
    <name type="scientific">Tatumella citrea</name>
    <name type="common">Pantoea citrea</name>
    <dbReference type="NCBI Taxonomy" id="53336"/>
    <lineage>
        <taxon>Bacteria</taxon>
        <taxon>Pseudomonadati</taxon>
        <taxon>Pseudomonadota</taxon>
        <taxon>Gammaproteobacteria</taxon>
        <taxon>Enterobacterales</taxon>
        <taxon>Erwiniaceae</taxon>
        <taxon>Tatumella</taxon>
    </lineage>
</organism>
<comment type="cofactor">
    <cofactor evidence="4">
        <name>FAD</name>
        <dbReference type="ChEBI" id="CHEBI:57692"/>
    </cofactor>
</comment>
<dbReference type="InterPro" id="IPR001433">
    <property type="entry name" value="OxRdtase_FAD/NAD-bd"/>
</dbReference>
<dbReference type="Gene3D" id="2.40.30.10">
    <property type="entry name" value="Translation factors"/>
    <property type="match status" value="1"/>
</dbReference>
<evidence type="ECO:0000256" key="5">
    <source>
        <dbReference type="ARBA" id="ARBA00008747"/>
    </source>
</evidence>
<dbReference type="Proteomes" id="UP000195814">
    <property type="component" value="Chromosome"/>
</dbReference>
<keyword evidence="12" id="KW-0274">FAD</keyword>
<dbReference type="GO" id="GO:0043546">
    <property type="term" value="F:molybdopterin cofactor binding"/>
    <property type="evidence" value="ECO:0007669"/>
    <property type="project" value="InterPro"/>
</dbReference>
<keyword evidence="9" id="KW-0285">Flavoprotein</keyword>
<evidence type="ECO:0000256" key="7">
    <source>
        <dbReference type="ARBA" id="ARBA00022485"/>
    </source>
</evidence>
<comment type="cofactor">
    <cofactor evidence="3">
        <name>[4Fe-4S] cluster</name>
        <dbReference type="ChEBI" id="CHEBI:49883"/>
    </cofactor>
</comment>
<dbReference type="SMART" id="SM00926">
    <property type="entry name" value="Molybdop_Fe4S4"/>
    <property type="match status" value="1"/>
</dbReference>
<evidence type="ECO:0000313" key="27">
    <source>
        <dbReference type="Proteomes" id="UP000195814"/>
    </source>
</evidence>
<dbReference type="InterPro" id="IPR041957">
    <property type="entry name" value="CT_Nitrate-R-NapA-like"/>
</dbReference>
<dbReference type="InterPro" id="IPR029039">
    <property type="entry name" value="Flavoprotein-like_sf"/>
</dbReference>
<dbReference type="Pfam" id="PF00667">
    <property type="entry name" value="FAD_binding_1"/>
    <property type="match status" value="1"/>
</dbReference>
<dbReference type="Gene3D" id="2.20.25.90">
    <property type="entry name" value="ADC-like domains"/>
    <property type="match status" value="1"/>
</dbReference>
<dbReference type="InterPro" id="IPR009010">
    <property type="entry name" value="Asp_de-COase-like_dom_sf"/>
</dbReference>
<dbReference type="GO" id="GO:1990204">
    <property type="term" value="C:oxidoreductase complex"/>
    <property type="evidence" value="ECO:0007669"/>
    <property type="project" value="UniProtKB-ARBA"/>
</dbReference>
<dbReference type="InterPro" id="IPR001094">
    <property type="entry name" value="Flavdoxin-like"/>
</dbReference>
<keyword evidence="19" id="KW-0198">Cysteine biosynthesis</keyword>
<dbReference type="InterPro" id="IPR001709">
    <property type="entry name" value="Flavoprot_Pyr_Nucl_cyt_Rdtase"/>
</dbReference>
<dbReference type="EC" id="1.8.1.2" evidence="6"/>
<keyword evidence="26" id="KW-1185">Reference proteome</keyword>
<dbReference type="OrthoDB" id="9816402at2"/>
<evidence type="ECO:0000256" key="13">
    <source>
        <dbReference type="ARBA" id="ARBA00022857"/>
    </source>
</evidence>
<evidence type="ECO:0000256" key="8">
    <source>
        <dbReference type="ARBA" id="ARBA00022505"/>
    </source>
</evidence>
<dbReference type="PANTHER" id="PTHR43105">
    <property type="entry name" value="RESPIRATORY NITRATE REDUCTASE"/>
    <property type="match status" value="1"/>
</dbReference>
<keyword evidence="13" id="KW-0521">NADP</keyword>
<dbReference type="Pfam" id="PF00175">
    <property type="entry name" value="NAD_binding_1"/>
    <property type="match status" value="1"/>
</dbReference>
<evidence type="ECO:0000256" key="20">
    <source>
        <dbReference type="ARBA" id="ARBA00052219"/>
    </source>
</evidence>
<keyword evidence="8" id="KW-0500">Molybdenum</keyword>
<keyword evidence="15" id="KW-0560">Oxidoreductase</keyword>
<keyword evidence="11" id="KW-0479">Metal-binding</keyword>
<evidence type="ECO:0000256" key="10">
    <source>
        <dbReference type="ARBA" id="ARBA00022643"/>
    </source>
</evidence>
<dbReference type="GO" id="GO:0010181">
    <property type="term" value="F:FMN binding"/>
    <property type="evidence" value="ECO:0007669"/>
    <property type="project" value="InterPro"/>
</dbReference>
<dbReference type="PROSITE" id="PS50902">
    <property type="entry name" value="FLAVODOXIN_LIKE"/>
    <property type="match status" value="1"/>
</dbReference>
<evidence type="ECO:0000256" key="18">
    <source>
        <dbReference type="ARBA" id="ARBA00023063"/>
    </source>
</evidence>
<gene>
    <name evidence="24" type="ORF">A7K98_20595</name>
    <name evidence="25" type="ORF">A7K99_20580</name>
</gene>
<dbReference type="InterPro" id="IPR023173">
    <property type="entry name" value="NADPH_Cyt_P450_Rdtase_alpha"/>
</dbReference>
<protein>
    <recommendedName>
        <fullName evidence="6">assimilatory sulfite reductase (NADPH)</fullName>
        <ecNumber evidence="6">1.8.1.2</ecNumber>
    </recommendedName>
</protein>
<sequence>MAEETREIKSVCPYCGVGCGIVMQVADNRVLKVTGDKLHPANRGKLCTKGLTCSKAITAAGRLAHAFLRKQRHQGPVQTEINVAIRETANRLNSIIQQHGPEAVALYVSGQMSLEAQYLANKLAKGFIATPNIESNSRLCMASAGSGYKQSLGADGPPGSYQDFEHADLFLVIGANMADCHPILFLRMMARVNAGARLIVVDTRRTATAEKASLFLQVKSGSDLMLLNGLLQLLVSQGKTDKDFIDRYTRGWEQMPEFLADYSVDKVAVATGLTEQDIRQAADWIGESSAWMSCWTMGLNQSIQGTLNTSALCNLHLATGTICRPGCGPFSLTGQPNAMGGREMGYMGPGLPGQRSLLSAEDRRFTENVWGLPSGSLPAHGGHGTVDMFQQMAAGTIKACWIICTNPAASMANRQQVIRGLQQAELVITQDAFLDTETNRYADVLLPGALWAEAEGIMINSERNVTLMKQAVNPPGDAMADWQIITRVACEMGFSQDFDYHSADEVFREIQQFHNPQTGYDLRGISYARLHDSPVQWPSSPDDQQSRHPIRYLSQEVIVTDKPAATPGIIFPTASGRAQFHCCLPVSPADPVDDDYPFVMNTGRLQHQWHTLTKTGRIPELNQLNPNPFVEIHPQDAQRLNIHPEQSVELRSRRGHAILPARISDRVLPGHCFAPFHWNDVFGENLSVNSLTGDAVDPVSLQPALKYCAVSLTPIHTSNIADADQPDAQPVAEAVMTESFATTAADLFAGQLVPGTSLSEMLNAEEQRYLQGYLAGLRLSPPDARNGIPVLPVTAPLGNDARLWVDGLLAGLYARAPLVSGLPSPLSAGQPAMITAAATAAPVRVLWSSTTGNAESFAAECVSQLEQAGIPARSGCVSDLEASELASAGRVLLVVSTFGDGDPPDNGLNFWQMLTAESAPSLASVSFSVLAFGDSSYDQFCGFGRRLDARLTELGAIRLSPRAECEAEDLQPARLWLENMTGLLRSGSAPVNILAEPTEANRESATVAVTAKYHRDEPYRATLLSRNRLNCEGSQKETRQIILSVDGTELSYQAGDALGIWPQNKPQSVSAVIHALQLEPQQPVTISSGQTLSLQEALTGYLDLSAVSRELAEYLGNHSLSGEFPPPLQQALAGDFTGWQQQQRVVDLLLAFPARVEAEEFIRYLRPMRPRLYSVSSSPLLTPDEIHLTVSVVRDGNNGMRDGVCSSFLADSAIGDTIQVFVKSQVSFRPPDDDTLPLIMIGPGTGIAPFRAFLQQRQASGARGHNWLFFGEQHADGDFYYRQELENFRHEGVLHRLDTAFSRDQPDKIYVQHRMLEQGSILWQWLTEGATVCVCGDASRMAKDVHQALLQIISEHGRMSSEEAEQWLSALNRQKRYLRDVY</sequence>
<dbReference type="InterPro" id="IPR027467">
    <property type="entry name" value="MopterinOxRdtase_cofactor_BS"/>
</dbReference>
<evidence type="ECO:0000256" key="9">
    <source>
        <dbReference type="ARBA" id="ARBA00022630"/>
    </source>
</evidence>
<keyword evidence="7" id="KW-0004">4Fe-4S</keyword>
<dbReference type="SUPFAM" id="SSF63380">
    <property type="entry name" value="Riboflavin synthase domain-like"/>
    <property type="match status" value="1"/>
</dbReference>